<comment type="caution">
    <text evidence="2">The sequence shown here is derived from an EMBL/GenBank/DDBJ whole genome shotgun (WGS) entry which is preliminary data.</text>
</comment>
<organism evidence="2 3">
    <name type="scientific">Rotaria magnacalcarata</name>
    <dbReference type="NCBI Taxonomy" id="392030"/>
    <lineage>
        <taxon>Eukaryota</taxon>
        <taxon>Metazoa</taxon>
        <taxon>Spiralia</taxon>
        <taxon>Gnathifera</taxon>
        <taxon>Rotifera</taxon>
        <taxon>Eurotatoria</taxon>
        <taxon>Bdelloidea</taxon>
        <taxon>Philodinida</taxon>
        <taxon>Philodinidae</taxon>
        <taxon>Rotaria</taxon>
    </lineage>
</organism>
<proteinExistence type="predicted"/>
<reference evidence="2" key="1">
    <citation type="submission" date="2021-02" db="EMBL/GenBank/DDBJ databases">
        <authorList>
            <person name="Nowell W R."/>
        </authorList>
    </citation>
    <scope>NUCLEOTIDE SEQUENCE</scope>
</reference>
<dbReference type="Proteomes" id="UP000676336">
    <property type="component" value="Unassembled WGS sequence"/>
</dbReference>
<protein>
    <submittedName>
        <fullName evidence="2">Uncharacterized protein</fullName>
    </submittedName>
</protein>
<feature type="transmembrane region" description="Helical" evidence="1">
    <location>
        <begin position="6"/>
        <end position="25"/>
    </location>
</feature>
<evidence type="ECO:0000313" key="2">
    <source>
        <dbReference type="EMBL" id="CAF4070706.1"/>
    </source>
</evidence>
<evidence type="ECO:0000256" key="1">
    <source>
        <dbReference type="SAM" id="Phobius"/>
    </source>
</evidence>
<accession>A0A8S2PXF1</accession>
<dbReference type="EMBL" id="CAJOBI010006837">
    <property type="protein sequence ID" value="CAF4070706.1"/>
    <property type="molecule type" value="Genomic_DNA"/>
</dbReference>
<name>A0A8S2PXF1_9BILA</name>
<dbReference type="AlphaFoldDB" id="A0A8S2PXF1"/>
<keyword evidence="1" id="KW-0472">Membrane</keyword>
<gene>
    <name evidence="2" type="ORF">SMN809_LOCUS15728</name>
</gene>
<evidence type="ECO:0000313" key="3">
    <source>
        <dbReference type="Proteomes" id="UP000676336"/>
    </source>
</evidence>
<sequence length="123" mass="13289">MFKLWVGGLASAVVIIIVISAYNVFNRYFQQYPIEQITTMQMTSSSPFICNDSLIAQRVVGAIRLGLTGPSMISTDKRSTLLELNFSSAFVSSSSDEALAPSSSFVIGLTAIVNQTDPLNSDD</sequence>
<keyword evidence="1" id="KW-1133">Transmembrane helix</keyword>
<keyword evidence="1" id="KW-0812">Transmembrane</keyword>